<dbReference type="Proteomes" id="UP001163046">
    <property type="component" value="Unassembled WGS sequence"/>
</dbReference>
<comment type="caution">
    <text evidence="2">The sequence shown here is derived from an EMBL/GenBank/DDBJ whole genome shotgun (WGS) entry which is preliminary data.</text>
</comment>
<accession>A0A9X0D0L4</accession>
<name>A0A9X0D0L4_9CNID</name>
<evidence type="ECO:0000256" key="1">
    <source>
        <dbReference type="SAM" id="Coils"/>
    </source>
</evidence>
<reference evidence="2" key="1">
    <citation type="submission" date="2023-01" db="EMBL/GenBank/DDBJ databases">
        <title>Genome assembly of the deep-sea coral Lophelia pertusa.</title>
        <authorList>
            <person name="Herrera S."/>
            <person name="Cordes E."/>
        </authorList>
    </citation>
    <scope>NUCLEOTIDE SEQUENCE</scope>
    <source>
        <strain evidence="2">USNM1676648</strain>
        <tissue evidence="2">Polyp</tissue>
    </source>
</reference>
<evidence type="ECO:0000313" key="2">
    <source>
        <dbReference type="EMBL" id="KAJ7382410.1"/>
    </source>
</evidence>
<organism evidence="2 3">
    <name type="scientific">Desmophyllum pertusum</name>
    <dbReference type="NCBI Taxonomy" id="174260"/>
    <lineage>
        <taxon>Eukaryota</taxon>
        <taxon>Metazoa</taxon>
        <taxon>Cnidaria</taxon>
        <taxon>Anthozoa</taxon>
        <taxon>Hexacorallia</taxon>
        <taxon>Scleractinia</taxon>
        <taxon>Caryophylliina</taxon>
        <taxon>Caryophylliidae</taxon>
        <taxon>Desmophyllum</taxon>
    </lineage>
</organism>
<feature type="coiled-coil region" evidence="1">
    <location>
        <begin position="78"/>
        <end position="105"/>
    </location>
</feature>
<protein>
    <submittedName>
        <fullName evidence="2">Uncharacterized protein</fullName>
    </submittedName>
</protein>
<gene>
    <name evidence="2" type="ORF">OS493_035253</name>
</gene>
<keyword evidence="1" id="KW-0175">Coiled coil</keyword>
<sequence>MKFDVANFKQKNITKLVDEEGNRHSFMVQKYFEVHKLTQARIYLTSKKISTTSSSDKEIEEDYKQQQEDKGKLWHQEYASVKKDNEDKEKRLRRELEDVNRLEGLHDSQRLRVSVKHCLEGDVSGFFLHHRENVSRVQLGGIFEFVPGALQLVPEARKPRGAHGMYRSA</sequence>
<dbReference type="AlphaFoldDB" id="A0A9X0D0L4"/>
<keyword evidence="3" id="KW-1185">Reference proteome</keyword>
<dbReference type="EMBL" id="MU825925">
    <property type="protein sequence ID" value="KAJ7382410.1"/>
    <property type="molecule type" value="Genomic_DNA"/>
</dbReference>
<dbReference type="OrthoDB" id="5979482at2759"/>
<evidence type="ECO:0000313" key="3">
    <source>
        <dbReference type="Proteomes" id="UP001163046"/>
    </source>
</evidence>
<proteinExistence type="predicted"/>